<name>G9Y6G5_HAFAL</name>
<proteinExistence type="predicted"/>
<evidence type="ECO:0000313" key="2">
    <source>
        <dbReference type="Proteomes" id="UP000005959"/>
    </source>
</evidence>
<reference evidence="1 2" key="1">
    <citation type="submission" date="2011-08" db="EMBL/GenBank/DDBJ databases">
        <authorList>
            <person name="Weinstock G."/>
            <person name="Sodergren E."/>
            <person name="Clifton S."/>
            <person name="Fulton L."/>
            <person name="Fulton B."/>
            <person name="Courtney L."/>
            <person name="Fronick C."/>
            <person name="Harrison M."/>
            <person name="Strong C."/>
            <person name="Farmer C."/>
            <person name="Delahaunty K."/>
            <person name="Markovic C."/>
            <person name="Hall O."/>
            <person name="Minx P."/>
            <person name="Tomlinson C."/>
            <person name="Mitreva M."/>
            <person name="Hou S."/>
            <person name="Chen J."/>
            <person name="Wollam A."/>
            <person name="Pepin K.H."/>
            <person name="Johnson M."/>
            <person name="Bhonagiri V."/>
            <person name="Zhang X."/>
            <person name="Suruliraj S."/>
            <person name="Warren W."/>
            <person name="Chinwalla A."/>
            <person name="Mardis E.R."/>
            <person name="Wilson R.K."/>
        </authorList>
    </citation>
    <scope>NUCLEOTIDE SEQUENCE [LARGE SCALE GENOMIC DNA]</scope>
    <source>
        <strain evidence="1 2">ATCC 51873</strain>
    </source>
</reference>
<organism evidence="1 2">
    <name type="scientific">Hafnia alvei ATCC 51873</name>
    <dbReference type="NCBI Taxonomy" id="1002364"/>
    <lineage>
        <taxon>Bacteria</taxon>
        <taxon>Pseudomonadati</taxon>
        <taxon>Pseudomonadota</taxon>
        <taxon>Gammaproteobacteria</taxon>
        <taxon>Enterobacterales</taxon>
        <taxon>Hafniaceae</taxon>
        <taxon>Hafnia</taxon>
    </lineage>
</organism>
<dbReference type="EMBL" id="AGCI01000048">
    <property type="protein sequence ID" value="EHM42845.1"/>
    <property type="molecule type" value="Genomic_DNA"/>
</dbReference>
<accession>G9Y6G5</accession>
<sequence>MRAYHRDKTSSAIYFLREPLPPKMFMAREIIIFRINLFLL</sequence>
<dbReference type="AlphaFoldDB" id="G9Y6G5"/>
<dbReference type="Proteomes" id="UP000005959">
    <property type="component" value="Unassembled WGS sequence"/>
</dbReference>
<dbReference type="HOGENOM" id="CLU_3290476_0_0_6"/>
<comment type="caution">
    <text evidence="1">The sequence shown here is derived from an EMBL/GenBank/DDBJ whole genome shotgun (WGS) entry which is preliminary data.</text>
</comment>
<protein>
    <submittedName>
        <fullName evidence="1">Uncharacterized protein</fullName>
    </submittedName>
</protein>
<evidence type="ECO:0000313" key="1">
    <source>
        <dbReference type="EMBL" id="EHM42845.1"/>
    </source>
</evidence>
<gene>
    <name evidence="1" type="ORF">HMPREF0454_02248</name>
</gene>